<feature type="zinc finger region" description="C3H1-type" evidence="1">
    <location>
        <begin position="39"/>
        <end position="67"/>
    </location>
</feature>
<feature type="domain" description="C3H1-type" evidence="2">
    <location>
        <begin position="39"/>
        <end position="67"/>
    </location>
</feature>
<dbReference type="EMBL" id="CAJOBE010009830">
    <property type="protein sequence ID" value="CAF4094024.1"/>
    <property type="molecule type" value="Genomic_DNA"/>
</dbReference>
<proteinExistence type="predicted"/>
<comment type="caution">
    <text evidence="3">The sequence shown here is derived from an EMBL/GenBank/DDBJ whole genome shotgun (WGS) entry which is preliminary data.</text>
</comment>
<sequence>MSKPPPHAQQNRGRDRVRQLNRYQYKSTNNLLEFNSSNASTDNLCKFANKGICQYADNECRYSHIRCSNYNSCYKRGCPLAHAFRRTNSMSSLLCRNGIDCFTSGCKYRHPSGWNACIHGINCKNYDCQANHPPDRQQRCLDAYKCEDITCPYLHPAENNNSLELDSNIEQIENSCPFGSCCYQDDCKANHPCDRISQLQGMAPAAGSIMNTKSGKTMQSVDPALANNSNNDTPAVKDSPKLIIHDNVRRFTKAVRRNFGK</sequence>
<organism evidence="3 6">
    <name type="scientific">Rotaria sordida</name>
    <dbReference type="NCBI Taxonomy" id="392033"/>
    <lineage>
        <taxon>Eukaryota</taxon>
        <taxon>Metazoa</taxon>
        <taxon>Spiralia</taxon>
        <taxon>Gnathifera</taxon>
        <taxon>Rotifera</taxon>
        <taxon>Eurotatoria</taxon>
        <taxon>Bdelloidea</taxon>
        <taxon>Philodinida</taxon>
        <taxon>Philodinidae</taxon>
        <taxon>Rotaria</taxon>
    </lineage>
</organism>
<dbReference type="Gene3D" id="4.10.1000.40">
    <property type="match status" value="2"/>
</dbReference>
<dbReference type="EMBL" id="CAJNOO010000707">
    <property type="protein sequence ID" value="CAF1015878.1"/>
    <property type="molecule type" value="Genomic_DNA"/>
</dbReference>
<evidence type="ECO:0000313" key="3">
    <source>
        <dbReference type="EMBL" id="CAF1015878.1"/>
    </source>
</evidence>
<dbReference type="GO" id="GO:0008270">
    <property type="term" value="F:zinc ion binding"/>
    <property type="evidence" value="ECO:0007669"/>
    <property type="project" value="UniProtKB-KW"/>
</dbReference>
<accession>A0A814HW99</accession>
<evidence type="ECO:0000256" key="1">
    <source>
        <dbReference type="PROSITE-ProRule" id="PRU00723"/>
    </source>
</evidence>
<dbReference type="InterPro" id="IPR000571">
    <property type="entry name" value="Znf_CCCH"/>
</dbReference>
<evidence type="ECO:0000259" key="2">
    <source>
        <dbReference type="PROSITE" id="PS50103"/>
    </source>
</evidence>
<dbReference type="OrthoDB" id="438553at2759"/>
<evidence type="ECO:0000313" key="5">
    <source>
        <dbReference type="EMBL" id="CAF4094024.1"/>
    </source>
</evidence>
<reference evidence="3" key="1">
    <citation type="submission" date="2021-02" db="EMBL/GenBank/DDBJ databases">
        <authorList>
            <person name="Nowell W R."/>
        </authorList>
    </citation>
    <scope>NUCLEOTIDE SEQUENCE</scope>
</reference>
<evidence type="ECO:0000313" key="6">
    <source>
        <dbReference type="Proteomes" id="UP000663882"/>
    </source>
</evidence>
<dbReference type="PROSITE" id="PS50103">
    <property type="entry name" value="ZF_C3H1"/>
    <property type="match status" value="1"/>
</dbReference>
<protein>
    <recommendedName>
        <fullName evidence="2">C3H1-type domain-containing protein</fullName>
    </recommendedName>
</protein>
<dbReference type="Proteomes" id="UP000663874">
    <property type="component" value="Unassembled WGS sequence"/>
</dbReference>
<dbReference type="EMBL" id="CAJNOU010000891">
    <property type="protein sequence ID" value="CAF1110169.1"/>
    <property type="molecule type" value="Genomic_DNA"/>
</dbReference>
<keyword evidence="1" id="KW-0862">Zinc</keyword>
<gene>
    <name evidence="5" type="ORF">FNK824_LOCUS31049</name>
    <name evidence="3" type="ORF">RFH988_LOCUS14936</name>
    <name evidence="4" type="ORF">SEV965_LOCUS16337</name>
</gene>
<keyword evidence="1" id="KW-0479">Metal-binding</keyword>
<dbReference type="Proteomes" id="UP000663889">
    <property type="component" value="Unassembled WGS sequence"/>
</dbReference>
<keyword evidence="1" id="KW-0863">Zinc-finger</keyword>
<name>A0A814HW99_9BILA</name>
<dbReference type="AlphaFoldDB" id="A0A814HW99"/>
<evidence type="ECO:0000313" key="4">
    <source>
        <dbReference type="EMBL" id="CAF1110169.1"/>
    </source>
</evidence>
<dbReference type="Proteomes" id="UP000663882">
    <property type="component" value="Unassembled WGS sequence"/>
</dbReference>